<protein>
    <recommendedName>
        <fullName evidence="3">ATPase</fullName>
    </recommendedName>
</protein>
<dbReference type="AlphaFoldDB" id="A0A9D1I6X9"/>
<evidence type="ECO:0000313" key="2">
    <source>
        <dbReference type="Proteomes" id="UP000824089"/>
    </source>
</evidence>
<evidence type="ECO:0000313" key="1">
    <source>
        <dbReference type="EMBL" id="HIU28857.1"/>
    </source>
</evidence>
<reference evidence="1" key="2">
    <citation type="journal article" date="2021" name="PeerJ">
        <title>Extensive microbial diversity within the chicken gut microbiome revealed by metagenomics and culture.</title>
        <authorList>
            <person name="Gilroy R."/>
            <person name="Ravi A."/>
            <person name="Getino M."/>
            <person name="Pursley I."/>
            <person name="Horton D.L."/>
            <person name="Alikhan N.F."/>
            <person name="Baker D."/>
            <person name="Gharbi K."/>
            <person name="Hall N."/>
            <person name="Watson M."/>
            <person name="Adriaenssens E.M."/>
            <person name="Foster-Nyarko E."/>
            <person name="Jarju S."/>
            <person name="Secka A."/>
            <person name="Antonio M."/>
            <person name="Oren A."/>
            <person name="Chaudhuri R.R."/>
            <person name="La Ragione R."/>
            <person name="Hildebrand F."/>
            <person name="Pallen M.J."/>
        </authorList>
    </citation>
    <scope>NUCLEOTIDE SEQUENCE</scope>
    <source>
        <strain evidence="1">CHK195-4489</strain>
    </source>
</reference>
<dbReference type="InterPro" id="IPR027417">
    <property type="entry name" value="P-loop_NTPase"/>
</dbReference>
<accession>A0A9D1I6X9</accession>
<name>A0A9D1I6X9_9CLOT</name>
<organism evidence="1 2">
    <name type="scientific">Candidatus Egerieisoma faecipullorum</name>
    <dbReference type="NCBI Taxonomy" id="2840963"/>
    <lineage>
        <taxon>Bacteria</taxon>
        <taxon>Bacillati</taxon>
        <taxon>Bacillota</taxon>
        <taxon>Clostridia</taxon>
        <taxon>Eubacteriales</taxon>
        <taxon>Clostridiaceae</taxon>
        <taxon>Clostridiaceae incertae sedis</taxon>
        <taxon>Candidatus Egerieisoma</taxon>
    </lineage>
</organism>
<sequence length="336" mass="37383">MNSVLHYFISSDVPRAVSYYDSNFAPLRRTIRLSGYPHPVLEEVLSAVCRHAQEENTPLHCIHHCLDHSLCGVILPDHSAGVYGFDVYDEAEPNFLAVTRSEELSLLRANLETARKLFTEARSIHDEQEKIYIGSMDFAAADRLTEDTIRLLFGGMPRKKNGTEVHRFFGAATVNGNVNYIPEVTRDIPKRYLIKGRPGTGKSTFLKKIAQAAVDSGCHTEIYHCSLDPKSLDLVAVRELGFCVFDSTPPHEYFPSRSGDEIIDIYAACVTPGTDEKYRNELQALDLEYKNRISAAAAYLKEIKKAGEAFDASLPQPDPAALAAAASRITERLFAD</sequence>
<reference evidence="1" key="1">
    <citation type="submission" date="2020-10" db="EMBL/GenBank/DDBJ databases">
        <authorList>
            <person name="Gilroy R."/>
        </authorList>
    </citation>
    <scope>NUCLEOTIDE SEQUENCE</scope>
    <source>
        <strain evidence="1">CHK195-4489</strain>
    </source>
</reference>
<dbReference type="Gene3D" id="3.40.50.300">
    <property type="entry name" value="P-loop containing nucleotide triphosphate hydrolases"/>
    <property type="match status" value="1"/>
</dbReference>
<dbReference type="EMBL" id="DVMM01000020">
    <property type="protein sequence ID" value="HIU28857.1"/>
    <property type="molecule type" value="Genomic_DNA"/>
</dbReference>
<comment type="caution">
    <text evidence="1">The sequence shown here is derived from an EMBL/GenBank/DDBJ whole genome shotgun (WGS) entry which is preliminary data.</text>
</comment>
<proteinExistence type="predicted"/>
<gene>
    <name evidence="1" type="ORF">IAD50_01020</name>
</gene>
<dbReference type="Proteomes" id="UP000824089">
    <property type="component" value="Unassembled WGS sequence"/>
</dbReference>
<evidence type="ECO:0008006" key="3">
    <source>
        <dbReference type="Google" id="ProtNLM"/>
    </source>
</evidence>
<dbReference type="SUPFAM" id="SSF52540">
    <property type="entry name" value="P-loop containing nucleoside triphosphate hydrolases"/>
    <property type="match status" value="1"/>
</dbReference>